<evidence type="ECO:0000313" key="1">
    <source>
        <dbReference type="EMBL" id="WZL77192.1"/>
    </source>
</evidence>
<dbReference type="Gene3D" id="3.60.15.10">
    <property type="entry name" value="Ribonuclease Z/Hydroxyacylglutathione hydrolase-like"/>
    <property type="match status" value="1"/>
</dbReference>
<dbReference type="EMBL" id="CP121689">
    <property type="protein sequence ID" value="WZL77192.1"/>
    <property type="molecule type" value="Genomic_DNA"/>
</dbReference>
<accession>A0ABZ2YF61</accession>
<dbReference type="RefSeq" id="WP_369019358.1">
    <property type="nucleotide sequence ID" value="NZ_CP121689.1"/>
</dbReference>
<gene>
    <name evidence="1" type="ORF">QBE54_05625</name>
</gene>
<organism evidence="1 2">
    <name type="scientific">Thermatribacter velox</name>
    <dbReference type="NCBI Taxonomy" id="3039681"/>
    <lineage>
        <taxon>Bacteria</taxon>
        <taxon>Pseudomonadati</taxon>
        <taxon>Atribacterota</taxon>
        <taxon>Atribacteria</taxon>
        <taxon>Atribacterales</taxon>
        <taxon>Thermatribacteraceae</taxon>
        <taxon>Thermatribacter</taxon>
    </lineage>
</organism>
<dbReference type="Proteomes" id="UP001461341">
    <property type="component" value="Chromosome"/>
</dbReference>
<dbReference type="PANTHER" id="PTHR42967:SF1">
    <property type="entry name" value="MBL FOLD METALLO-HYDROLASE"/>
    <property type="match status" value="1"/>
</dbReference>
<name>A0ABZ2YF61_9BACT</name>
<reference evidence="1 2" key="1">
    <citation type="submission" date="2023-03" db="EMBL/GenBank/DDBJ databases">
        <title>Novel Species.</title>
        <authorList>
            <person name="Ma S."/>
        </authorList>
    </citation>
    <scope>NUCLEOTIDE SEQUENCE [LARGE SCALE GENOMIC DNA]</scope>
    <source>
        <strain evidence="1 2">B11</strain>
    </source>
</reference>
<dbReference type="Pfam" id="PF13483">
    <property type="entry name" value="Lactamase_B_3"/>
    <property type="match status" value="1"/>
</dbReference>
<dbReference type="SUPFAM" id="SSF56281">
    <property type="entry name" value="Metallo-hydrolase/oxidoreductase"/>
    <property type="match status" value="1"/>
</dbReference>
<keyword evidence="2" id="KW-1185">Reference proteome</keyword>
<proteinExistence type="predicted"/>
<protein>
    <submittedName>
        <fullName evidence="1">MBL fold metallo-hydrolase</fullName>
    </submittedName>
</protein>
<dbReference type="PANTHER" id="PTHR42967">
    <property type="entry name" value="METAL DEPENDENT HYDROLASE"/>
    <property type="match status" value="1"/>
</dbReference>
<evidence type="ECO:0000313" key="2">
    <source>
        <dbReference type="Proteomes" id="UP001461341"/>
    </source>
</evidence>
<dbReference type="InterPro" id="IPR036866">
    <property type="entry name" value="RibonucZ/Hydroxyglut_hydro"/>
</dbReference>
<sequence>MKITWFGHAFFLAETAEGIRIAFDPFDSSVGYPLPEVTADLVCVSHDHYDHNNVALIKGNPRIVNQSGSIKYNGITISAFKTFHDEERGRKRGENLVYRVEADGIVLLHLGDLGDIPPAGEIEAWKPVDIVFVPVGGVYTIDHNQAHRLVTQINPRVIVPMHYKTPYLSFALNAVDPFLKLFPRVRRFETSTLEVTKESLPQQEEVWLPKVP</sequence>